<accession>A0A4Y8X1R0</accession>
<protein>
    <recommendedName>
        <fullName evidence="1">Endonuclease/exonuclease/phosphatase domain-containing protein</fullName>
    </recommendedName>
</protein>
<dbReference type="Proteomes" id="UP000560081">
    <property type="component" value="Unassembled WGS sequence"/>
</dbReference>
<dbReference type="Pfam" id="PF03372">
    <property type="entry name" value="Exo_endo_phos"/>
    <property type="match status" value="1"/>
</dbReference>
<dbReference type="InterPro" id="IPR036691">
    <property type="entry name" value="Endo/exonu/phosph_ase_sf"/>
</dbReference>
<dbReference type="Gene3D" id="3.60.10.10">
    <property type="entry name" value="Endonuclease/exonuclease/phosphatase"/>
    <property type="match status" value="1"/>
</dbReference>
<dbReference type="AlphaFoldDB" id="A0A4Y8X1R0"/>
<dbReference type="EMBL" id="JACHMC010000001">
    <property type="protein sequence ID" value="MBB4883436.1"/>
    <property type="molecule type" value="Genomic_DNA"/>
</dbReference>
<dbReference type="GO" id="GO:0003824">
    <property type="term" value="F:catalytic activity"/>
    <property type="evidence" value="ECO:0007669"/>
    <property type="project" value="InterPro"/>
</dbReference>
<feature type="domain" description="Endonuclease/exonuclease/phosphatase" evidence="1">
    <location>
        <begin position="70"/>
        <end position="401"/>
    </location>
</feature>
<evidence type="ECO:0000313" key="3">
    <source>
        <dbReference type="Proteomes" id="UP000560081"/>
    </source>
</evidence>
<gene>
    <name evidence="2" type="ORF">BJ976_001787</name>
</gene>
<dbReference type="SUPFAM" id="SSF56219">
    <property type="entry name" value="DNase I-like"/>
    <property type="match status" value="1"/>
</dbReference>
<sequence length="416" mass="45100">MRLRRLSAAVAVAALAVTGAASAQAARPAHAPERGSAAASVQDAHEVRVATCNASLNRGAEGELVRDLSTPDDEQARNIAGVVQTTRPEILLINEVDFDAAGEGARLFQENYLAVGQNGQDPIHYPYRYTAPVNTGVPSGLDLDQSGTVGGPNDAWGFGLFPGQYGMVIYSQHPILEDRIRTFQDFRWADMPGNVMPEDYYTPEQEEQLRLSSKSHWDVPVEVNGKTLHVLAAHPTPPAFDGSEKRNQRRNHDEIRLWADDITGGRTAAYLYDDEGVRGGLARGERFVVLGDYNADPLDGDSWDGAVDLLLEHSRIRDPKPSSAGAAEASALQGGANLQHEGDPRYDTADFNDRPAPGNLRVDLALPSKNLPLLDAGVFWPAQGEPGSELTGSYPFPTSDHRLVWVDVKVAGNPRR</sequence>
<keyword evidence="3" id="KW-1185">Reference proteome</keyword>
<dbReference type="RefSeq" id="WP_135029962.1">
    <property type="nucleotide sequence ID" value="NZ_BMLA01000002.1"/>
</dbReference>
<evidence type="ECO:0000259" key="1">
    <source>
        <dbReference type="Pfam" id="PF03372"/>
    </source>
</evidence>
<name>A0A4Y8X1R0_9MICC</name>
<dbReference type="OrthoDB" id="292013at2"/>
<proteinExistence type="predicted"/>
<comment type="caution">
    <text evidence="2">The sequence shown here is derived from an EMBL/GenBank/DDBJ whole genome shotgun (WGS) entry which is preliminary data.</text>
</comment>
<evidence type="ECO:0000313" key="2">
    <source>
        <dbReference type="EMBL" id="MBB4883436.1"/>
    </source>
</evidence>
<reference evidence="2 3" key="1">
    <citation type="submission" date="2020-08" db="EMBL/GenBank/DDBJ databases">
        <title>Sequencing the genomes of 1000 actinobacteria strains.</title>
        <authorList>
            <person name="Klenk H.-P."/>
        </authorList>
    </citation>
    <scope>NUCLEOTIDE SEQUENCE [LARGE SCALE GENOMIC DNA]</scope>
    <source>
        <strain evidence="2 3">DSM 19079</strain>
    </source>
</reference>
<dbReference type="InterPro" id="IPR005135">
    <property type="entry name" value="Endo/exonuclease/phosphatase"/>
</dbReference>
<organism evidence="2 3">
    <name type="scientific">Micrococcus flavus</name>
    <dbReference type="NCBI Taxonomy" id="384602"/>
    <lineage>
        <taxon>Bacteria</taxon>
        <taxon>Bacillati</taxon>
        <taxon>Actinomycetota</taxon>
        <taxon>Actinomycetes</taxon>
        <taxon>Micrococcales</taxon>
        <taxon>Micrococcaceae</taxon>
        <taxon>Micrococcus</taxon>
    </lineage>
</organism>